<accession>A0A9Q1GGL2</accession>
<keyword evidence="1" id="KW-0812">Transmembrane</keyword>
<feature type="transmembrane region" description="Helical" evidence="1">
    <location>
        <begin position="48"/>
        <end position="74"/>
    </location>
</feature>
<keyword evidence="1" id="KW-0472">Membrane</keyword>
<dbReference type="EMBL" id="JAINUF010000001">
    <property type="protein sequence ID" value="KAJ8382682.1"/>
    <property type="molecule type" value="Genomic_DNA"/>
</dbReference>
<evidence type="ECO:0000256" key="1">
    <source>
        <dbReference type="SAM" id="Phobius"/>
    </source>
</evidence>
<gene>
    <name evidence="2" type="ORF">SKAU_G00034600</name>
</gene>
<dbReference type="Pfam" id="PF21976">
    <property type="entry name" value="SMIM43"/>
    <property type="match status" value="1"/>
</dbReference>
<sequence length="104" mass="11663">MHLSPRRKQRLQAEEFLQGAGAASCSFLPNNSMRFLETSTTYPLAAGWGLNICIYLGLFTALLLLMVLLLWLLIRQLRNSVGNSALQPGRSVREPLAQIREHVL</sequence>
<keyword evidence="3" id="KW-1185">Reference proteome</keyword>
<dbReference type="InterPro" id="IPR054149">
    <property type="entry name" value="SMIM43"/>
</dbReference>
<keyword evidence="1" id="KW-1133">Transmembrane helix</keyword>
<proteinExistence type="predicted"/>
<protein>
    <submittedName>
        <fullName evidence="2">Uncharacterized protein</fullName>
    </submittedName>
</protein>
<evidence type="ECO:0000313" key="2">
    <source>
        <dbReference type="EMBL" id="KAJ8382682.1"/>
    </source>
</evidence>
<evidence type="ECO:0000313" key="3">
    <source>
        <dbReference type="Proteomes" id="UP001152622"/>
    </source>
</evidence>
<comment type="caution">
    <text evidence="2">The sequence shown here is derived from an EMBL/GenBank/DDBJ whole genome shotgun (WGS) entry which is preliminary data.</text>
</comment>
<dbReference type="AlphaFoldDB" id="A0A9Q1GGL2"/>
<reference evidence="2" key="1">
    <citation type="journal article" date="2023" name="Science">
        <title>Genome structures resolve the early diversification of teleost fishes.</title>
        <authorList>
            <person name="Parey E."/>
            <person name="Louis A."/>
            <person name="Montfort J."/>
            <person name="Bouchez O."/>
            <person name="Roques C."/>
            <person name="Iampietro C."/>
            <person name="Lluch J."/>
            <person name="Castinel A."/>
            <person name="Donnadieu C."/>
            <person name="Desvignes T."/>
            <person name="Floi Bucao C."/>
            <person name="Jouanno E."/>
            <person name="Wen M."/>
            <person name="Mejri S."/>
            <person name="Dirks R."/>
            <person name="Jansen H."/>
            <person name="Henkel C."/>
            <person name="Chen W.J."/>
            <person name="Zahm M."/>
            <person name="Cabau C."/>
            <person name="Klopp C."/>
            <person name="Thompson A.W."/>
            <person name="Robinson-Rechavi M."/>
            <person name="Braasch I."/>
            <person name="Lecointre G."/>
            <person name="Bobe J."/>
            <person name="Postlethwait J.H."/>
            <person name="Berthelot C."/>
            <person name="Roest Crollius H."/>
            <person name="Guiguen Y."/>
        </authorList>
    </citation>
    <scope>NUCLEOTIDE SEQUENCE</scope>
    <source>
        <strain evidence="2">WJC10195</strain>
    </source>
</reference>
<organism evidence="2 3">
    <name type="scientific">Synaphobranchus kaupii</name>
    <name type="common">Kaup's arrowtooth eel</name>
    <dbReference type="NCBI Taxonomy" id="118154"/>
    <lineage>
        <taxon>Eukaryota</taxon>
        <taxon>Metazoa</taxon>
        <taxon>Chordata</taxon>
        <taxon>Craniata</taxon>
        <taxon>Vertebrata</taxon>
        <taxon>Euteleostomi</taxon>
        <taxon>Actinopterygii</taxon>
        <taxon>Neopterygii</taxon>
        <taxon>Teleostei</taxon>
        <taxon>Anguilliformes</taxon>
        <taxon>Synaphobranchidae</taxon>
        <taxon>Synaphobranchus</taxon>
    </lineage>
</organism>
<dbReference type="Proteomes" id="UP001152622">
    <property type="component" value="Chromosome 1"/>
</dbReference>
<name>A0A9Q1GGL2_SYNKA</name>